<evidence type="ECO:0000256" key="4">
    <source>
        <dbReference type="ARBA" id="ARBA00022801"/>
    </source>
</evidence>
<dbReference type="SUPFAM" id="SSF52440">
    <property type="entry name" value="PreATP-grasp domain"/>
    <property type="match status" value="1"/>
</dbReference>
<feature type="domain" description="Biotin carboxylation" evidence="10">
    <location>
        <begin position="8"/>
        <end position="463"/>
    </location>
</feature>
<evidence type="ECO:0000256" key="2">
    <source>
        <dbReference type="ARBA" id="ARBA00022598"/>
    </source>
</evidence>
<dbReference type="CDD" id="cd06850">
    <property type="entry name" value="biotinyl_domain"/>
    <property type="match status" value="1"/>
</dbReference>
<keyword evidence="5 7" id="KW-0067">ATP-binding</keyword>
<feature type="domain" description="ATP-grasp" evidence="9">
    <location>
        <begin position="126"/>
        <end position="324"/>
    </location>
</feature>
<dbReference type="InterPro" id="IPR016185">
    <property type="entry name" value="PreATP-grasp_dom_sf"/>
</dbReference>
<comment type="cofactor">
    <cofactor evidence="1">
        <name>biotin</name>
        <dbReference type="ChEBI" id="CHEBI:57586"/>
    </cofactor>
</comment>
<organism evidence="11 12">
    <name type="scientific">Seiridium unicorne</name>
    <dbReference type="NCBI Taxonomy" id="138068"/>
    <lineage>
        <taxon>Eukaryota</taxon>
        <taxon>Fungi</taxon>
        <taxon>Dikarya</taxon>
        <taxon>Ascomycota</taxon>
        <taxon>Pezizomycotina</taxon>
        <taxon>Sordariomycetes</taxon>
        <taxon>Xylariomycetidae</taxon>
        <taxon>Amphisphaeriales</taxon>
        <taxon>Sporocadaceae</taxon>
        <taxon>Seiridium</taxon>
    </lineage>
</organism>
<keyword evidence="6" id="KW-0092">Biotin</keyword>
<reference evidence="11 12" key="1">
    <citation type="journal article" date="2024" name="J. Plant Pathol.">
        <title>Sequence and assembly of the genome of Seiridium unicorne, isolate CBS 538.82, causal agent of cypress canker disease.</title>
        <authorList>
            <person name="Scali E."/>
            <person name="Rocca G.D."/>
            <person name="Danti R."/>
            <person name="Garbelotto M."/>
            <person name="Barberini S."/>
            <person name="Baroncelli R."/>
            <person name="Emiliani G."/>
        </authorList>
    </citation>
    <scope>NUCLEOTIDE SEQUENCE [LARGE SCALE GENOMIC DNA]</scope>
    <source>
        <strain evidence="11 12">BM-138-508</strain>
    </source>
</reference>
<dbReference type="InterPro" id="IPR011761">
    <property type="entry name" value="ATP-grasp"/>
</dbReference>
<dbReference type="Pfam" id="PF00364">
    <property type="entry name" value="Biotin_lipoyl"/>
    <property type="match status" value="1"/>
</dbReference>
<evidence type="ECO:0000256" key="6">
    <source>
        <dbReference type="ARBA" id="ARBA00023267"/>
    </source>
</evidence>
<comment type="caution">
    <text evidence="11">The sequence shown here is derived from an EMBL/GenBank/DDBJ whole genome shotgun (WGS) entry which is preliminary data.</text>
</comment>
<dbReference type="Gene3D" id="2.40.50.100">
    <property type="match status" value="1"/>
</dbReference>
<keyword evidence="12" id="KW-1185">Reference proteome</keyword>
<dbReference type="SMART" id="SM00878">
    <property type="entry name" value="Biotin_carb_C"/>
    <property type="match status" value="1"/>
</dbReference>
<evidence type="ECO:0000313" key="12">
    <source>
        <dbReference type="Proteomes" id="UP001408356"/>
    </source>
</evidence>
<dbReference type="Pfam" id="PF02626">
    <property type="entry name" value="CT_A_B"/>
    <property type="match status" value="1"/>
</dbReference>
<proteinExistence type="predicted"/>
<gene>
    <name evidence="11" type="ORF">SUNI508_11536</name>
</gene>
<dbReference type="PANTHER" id="PTHR18866:SF128">
    <property type="entry name" value="UREA AMIDOLYASE"/>
    <property type="match status" value="1"/>
</dbReference>
<dbReference type="InterPro" id="IPR005482">
    <property type="entry name" value="Biotin_COase_C"/>
</dbReference>
<evidence type="ECO:0000259" key="8">
    <source>
        <dbReference type="PROSITE" id="PS50968"/>
    </source>
</evidence>
<dbReference type="PROSITE" id="PS00867">
    <property type="entry name" value="CPSASE_2"/>
    <property type="match status" value="1"/>
</dbReference>
<dbReference type="SMART" id="SM00797">
    <property type="entry name" value="AHS2"/>
    <property type="match status" value="1"/>
</dbReference>
<dbReference type="InterPro" id="IPR003778">
    <property type="entry name" value="CT_A_B"/>
</dbReference>
<dbReference type="InterPro" id="IPR011764">
    <property type="entry name" value="Biotin_carboxylation_dom"/>
</dbReference>
<dbReference type="InterPro" id="IPR003833">
    <property type="entry name" value="CT_C_D"/>
</dbReference>
<dbReference type="InterPro" id="IPR050856">
    <property type="entry name" value="Biotin_carboxylase_complex"/>
</dbReference>
<dbReference type="InterPro" id="IPR011054">
    <property type="entry name" value="Rudment_hybrid_motif"/>
</dbReference>
<dbReference type="InterPro" id="IPR029000">
    <property type="entry name" value="Cyclophilin-like_dom_sf"/>
</dbReference>
<dbReference type="PROSITE" id="PS50975">
    <property type="entry name" value="ATP_GRASP"/>
    <property type="match status" value="1"/>
</dbReference>
<keyword evidence="4" id="KW-0378">Hydrolase</keyword>
<evidence type="ECO:0000256" key="5">
    <source>
        <dbReference type="ARBA" id="ARBA00022840"/>
    </source>
</evidence>
<dbReference type="SUPFAM" id="SSF51230">
    <property type="entry name" value="Single hybrid motif"/>
    <property type="match status" value="1"/>
</dbReference>
<dbReference type="SUPFAM" id="SSF50891">
    <property type="entry name" value="Cyclophilin-like"/>
    <property type="match status" value="2"/>
</dbReference>
<evidence type="ECO:0000256" key="7">
    <source>
        <dbReference type="PROSITE-ProRule" id="PRU00409"/>
    </source>
</evidence>
<dbReference type="Proteomes" id="UP001408356">
    <property type="component" value="Unassembled WGS sequence"/>
</dbReference>
<dbReference type="Gene3D" id="3.30.1360.40">
    <property type="match status" value="1"/>
</dbReference>
<dbReference type="SUPFAM" id="SSF51246">
    <property type="entry name" value="Rudiment single hybrid motif"/>
    <property type="match status" value="1"/>
</dbReference>
<dbReference type="Pfam" id="PF00289">
    <property type="entry name" value="Biotin_carb_N"/>
    <property type="match status" value="1"/>
</dbReference>
<feature type="domain" description="Lipoyl-binding" evidence="8">
    <location>
        <begin position="1151"/>
        <end position="1231"/>
    </location>
</feature>
<dbReference type="Gene3D" id="2.40.100.10">
    <property type="entry name" value="Cyclophilin-like"/>
    <property type="match status" value="2"/>
</dbReference>
<protein>
    <submittedName>
        <fullName evidence="11">Urea amidolyase</fullName>
    </submittedName>
</protein>
<dbReference type="Gene3D" id="3.30.470.20">
    <property type="entry name" value="ATP-grasp fold, B domain"/>
    <property type="match status" value="1"/>
</dbReference>
<dbReference type="InterPro" id="IPR005479">
    <property type="entry name" value="CPAse_ATP-bd"/>
</dbReference>
<keyword evidence="3 7" id="KW-0547">Nucleotide-binding</keyword>
<accession>A0ABR2UGU4</accession>
<keyword evidence="2" id="KW-0436">Ligase</keyword>
<sequence length="1234" mass="133856">METPSLHNIKKVLVANRGEIAVRCIRACRELGVRSVAIFTNADATSLHVSLADEAILLPGSEGAAYTDGHAILGICKSNAVDAIIPGYGFLSENAEFAQATLAAGIVFVGPSADAIKAMGLKHEARDIAKTANVPIVPGTGLLSSAKEAVDSAKELGFPIMLKATGGGGGMGLQICKSEQEIEEAFALVESRAGALFKNSGVFLEKYYPRSRHIEVQVAGNGDVVVAFGERECSLQRRHQKIIEECPSPFVEKNPGLREKLTSSAISYASQLKYKSVGTVEFLVDDETADYFFLEMNTRLQVEHGITEMRYNVDLVHLMLQQADYEKVGQTGIPSDELERLGRSPPSGAAIEARIYAEVPLRDFAPSPGLLQNVRWPQGEGVRVDTWVKSGQNITPYYDPLVGKVMVYSADGRASAQQKMLAVLGDTTLDGTQTNLEYLSKVLQSDAFVNGNTLTNFLSTFKFDICAIQVLNPGLFTTIQDYPGRGSVGYGIPKSGPMDDVSSRVANILVGNEPGAELLEVTMSGPELLFHSSAVISVCGAQAPITVDGIDQSMWSRVVVNQGQTLKIGNIVGKGFRTYLAFKGGFPQITTFLGSKSTAPELGFGGMQGRKLQTHDIIALSPESEIWAATAVPFSLPTEAIPDFDITHVYCMEGPYGSEDIISPEGVETIYNSAWGVSHNSGRSGVRLAGPPLKWARTSGGGGGAHPSNVLDYGYPSGGINWTGDSPLIFGCDSPDLGGFVCPATICSADFWKVGQLKPGDQVKFQRTTFDNSFKMAQHKLSYLEAVTRCARDQACSIPSLHVEVGLEASSSVLHETPATVSRSRVIYRQGGDNSIIVEYGNQVADLKNTTRVHSLSKRLAARKLKSVTFTPHITTITVRYDLFQIRQESLLELLLELDGSIGDATDPLVPARAVRLPICLDHPALHQATQRYIDNLRASATYLPDNVEYIRKSNALTSRRDVFNALLETPWLTVAVGFFVGTPILFPLDPRYLYVGQKYNPSRVYTPSGTIGLGGSLLAIYPVDSPGGYQLMARTLGNWDATGTRPGFSPTRPWLFRHFDLVSFYEVSVEEYDQVERDFAAGNYTFDISETTLDMDHYISEFEAKEKNPAHQEWKRRQLAASEEMGQLEAKLVKEWNEAKAVDSSAAHKSTLVESENAVIIESPVSASVWKIEVRIGDVLEKGQTVAILEAMKMEIKVTCADHQAGAVVKDILTVPGTIVNPGSMMIAAVMGD</sequence>
<evidence type="ECO:0000256" key="3">
    <source>
        <dbReference type="ARBA" id="ARBA00022741"/>
    </source>
</evidence>
<name>A0ABR2UGU4_9PEZI</name>
<evidence type="ECO:0000256" key="1">
    <source>
        <dbReference type="ARBA" id="ARBA00001953"/>
    </source>
</evidence>
<dbReference type="EMBL" id="JARVKF010000433">
    <property type="protein sequence ID" value="KAK9413840.1"/>
    <property type="molecule type" value="Genomic_DNA"/>
</dbReference>
<dbReference type="PANTHER" id="PTHR18866">
    <property type="entry name" value="CARBOXYLASE:PYRUVATE/ACETYL-COA/PROPIONYL-COA CARBOXYLASE"/>
    <property type="match status" value="1"/>
</dbReference>
<dbReference type="Pfam" id="PF02786">
    <property type="entry name" value="CPSase_L_D2"/>
    <property type="match status" value="1"/>
</dbReference>
<dbReference type="InterPro" id="IPR011053">
    <property type="entry name" value="Single_hybrid_motif"/>
</dbReference>
<dbReference type="Pfam" id="PF02785">
    <property type="entry name" value="Biotin_carb_C"/>
    <property type="match status" value="1"/>
</dbReference>
<dbReference type="PROSITE" id="PS50968">
    <property type="entry name" value="BIOTINYL_LIPOYL"/>
    <property type="match status" value="1"/>
</dbReference>
<dbReference type="Pfam" id="PF02682">
    <property type="entry name" value="CT_C_D"/>
    <property type="match status" value="1"/>
</dbReference>
<evidence type="ECO:0000259" key="9">
    <source>
        <dbReference type="PROSITE" id="PS50975"/>
    </source>
</evidence>
<dbReference type="InterPro" id="IPR000089">
    <property type="entry name" value="Biotin_lipoyl"/>
</dbReference>
<evidence type="ECO:0000313" key="11">
    <source>
        <dbReference type="EMBL" id="KAK9413840.1"/>
    </source>
</evidence>
<dbReference type="PROSITE" id="PS00866">
    <property type="entry name" value="CPSASE_1"/>
    <property type="match status" value="1"/>
</dbReference>
<dbReference type="SUPFAM" id="SSF56059">
    <property type="entry name" value="Glutathione synthetase ATP-binding domain-like"/>
    <property type="match status" value="1"/>
</dbReference>
<dbReference type="SMART" id="SM00796">
    <property type="entry name" value="AHS1"/>
    <property type="match status" value="1"/>
</dbReference>
<evidence type="ECO:0000259" key="10">
    <source>
        <dbReference type="PROSITE" id="PS50979"/>
    </source>
</evidence>
<dbReference type="PROSITE" id="PS50979">
    <property type="entry name" value="BC"/>
    <property type="match status" value="1"/>
</dbReference>
<dbReference type="SUPFAM" id="SSF160467">
    <property type="entry name" value="PH0987 N-terminal domain-like"/>
    <property type="match status" value="1"/>
</dbReference>
<dbReference type="InterPro" id="IPR005481">
    <property type="entry name" value="BC-like_N"/>
</dbReference>